<keyword evidence="4" id="KW-1185">Reference proteome</keyword>
<evidence type="ECO:0000313" key="3">
    <source>
        <dbReference type="EMBL" id="KAF2241008.1"/>
    </source>
</evidence>
<dbReference type="EMBL" id="ML987214">
    <property type="protein sequence ID" value="KAF2241008.1"/>
    <property type="molecule type" value="Genomic_DNA"/>
</dbReference>
<dbReference type="Pfam" id="PF12697">
    <property type="entry name" value="Abhydrolase_6"/>
    <property type="match status" value="1"/>
</dbReference>
<protein>
    <submittedName>
        <fullName evidence="3">Alpha/beta-hydrolase</fullName>
    </submittedName>
</protein>
<evidence type="ECO:0000256" key="1">
    <source>
        <dbReference type="SAM" id="Coils"/>
    </source>
</evidence>
<dbReference type="InterPro" id="IPR000073">
    <property type="entry name" value="AB_hydrolase_1"/>
</dbReference>
<evidence type="ECO:0000259" key="2">
    <source>
        <dbReference type="Pfam" id="PF12697"/>
    </source>
</evidence>
<reference evidence="3" key="1">
    <citation type="journal article" date="2020" name="Stud. Mycol.">
        <title>101 Dothideomycetes genomes: a test case for predicting lifestyles and emergence of pathogens.</title>
        <authorList>
            <person name="Haridas S."/>
            <person name="Albert R."/>
            <person name="Binder M."/>
            <person name="Bloem J."/>
            <person name="Labutti K."/>
            <person name="Salamov A."/>
            <person name="Andreopoulos B."/>
            <person name="Baker S."/>
            <person name="Barry K."/>
            <person name="Bills G."/>
            <person name="Bluhm B."/>
            <person name="Cannon C."/>
            <person name="Castanera R."/>
            <person name="Culley D."/>
            <person name="Daum C."/>
            <person name="Ezra D."/>
            <person name="Gonzalez J."/>
            <person name="Henrissat B."/>
            <person name="Kuo A."/>
            <person name="Liang C."/>
            <person name="Lipzen A."/>
            <person name="Lutzoni F."/>
            <person name="Magnuson J."/>
            <person name="Mondo S."/>
            <person name="Nolan M."/>
            <person name="Ohm R."/>
            <person name="Pangilinan J."/>
            <person name="Park H.-J."/>
            <person name="Ramirez L."/>
            <person name="Alfaro M."/>
            <person name="Sun H."/>
            <person name="Tritt A."/>
            <person name="Yoshinaga Y."/>
            <person name="Zwiers L.-H."/>
            <person name="Turgeon B."/>
            <person name="Goodwin S."/>
            <person name="Spatafora J."/>
            <person name="Crous P."/>
            <person name="Grigoriev I."/>
        </authorList>
    </citation>
    <scope>NUCLEOTIDE SEQUENCE</scope>
    <source>
        <strain evidence="3">CBS 122368</strain>
    </source>
</reference>
<feature type="domain" description="AB hydrolase-1" evidence="2">
    <location>
        <begin position="60"/>
        <end position="293"/>
    </location>
</feature>
<proteinExistence type="predicted"/>
<dbReference type="SUPFAM" id="SSF53474">
    <property type="entry name" value="alpha/beta-Hydrolases"/>
    <property type="match status" value="1"/>
</dbReference>
<keyword evidence="3" id="KW-0378">Hydrolase</keyword>
<keyword evidence="1" id="KW-0175">Coiled coil</keyword>
<gene>
    <name evidence="3" type="ORF">BU26DRAFT_496940</name>
</gene>
<name>A0A6A6HTB7_9PLEO</name>
<dbReference type="Gene3D" id="3.40.50.1820">
    <property type="entry name" value="alpha/beta hydrolase"/>
    <property type="match status" value="1"/>
</dbReference>
<dbReference type="OrthoDB" id="8119704at2759"/>
<dbReference type="RefSeq" id="XP_033676012.1">
    <property type="nucleotide sequence ID" value="XM_033826270.1"/>
</dbReference>
<dbReference type="AlphaFoldDB" id="A0A6A6HTB7"/>
<organism evidence="3 4">
    <name type="scientific">Trematosphaeria pertusa</name>
    <dbReference type="NCBI Taxonomy" id="390896"/>
    <lineage>
        <taxon>Eukaryota</taxon>
        <taxon>Fungi</taxon>
        <taxon>Dikarya</taxon>
        <taxon>Ascomycota</taxon>
        <taxon>Pezizomycotina</taxon>
        <taxon>Dothideomycetes</taxon>
        <taxon>Pleosporomycetidae</taxon>
        <taxon>Pleosporales</taxon>
        <taxon>Massarineae</taxon>
        <taxon>Trematosphaeriaceae</taxon>
        <taxon>Trematosphaeria</taxon>
    </lineage>
</organism>
<sequence length="383" mass="42366">MPFGPFILQWRAPCPNPPPPSPLPAGITQSYIHTPSGRLELLCALPTKTTLPPSQQPPPLFFAHGGFGCAEIWLDYMTFFASKGYPCYAVSYRGHGKSWYPGFWRMYFTTLRAMAQDLAAGIEEVERLEGERRKADAEERVRVVLVAHSAGGALSQYALSRGMAEVHGFCMFAAVPGFGSFGCYKFWALTAPIHFPYRAYHPRYVLANTQQVHDAFFTPSTTTSVVKSLERLLSPYESMLWPMQCLFRFVTGADVLSSITNWNPPKPASSSSHSSTKHFEKDGQAPGVTQKLLVLAAEHDVLCTPAILLDAAQRYRTAFRDMVQSGKIKGIASSAMRTGEGHGGEGDWDGVAFAVVPGVGHHLQNHVEWERGAEEILKWVERL</sequence>
<dbReference type="InterPro" id="IPR050228">
    <property type="entry name" value="Carboxylesterase_BioH"/>
</dbReference>
<feature type="coiled-coil region" evidence="1">
    <location>
        <begin position="111"/>
        <end position="138"/>
    </location>
</feature>
<evidence type="ECO:0000313" key="4">
    <source>
        <dbReference type="Proteomes" id="UP000800094"/>
    </source>
</evidence>
<dbReference type="Proteomes" id="UP000800094">
    <property type="component" value="Unassembled WGS sequence"/>
</dbReference>
<dbReference type="PANTHER" id="PTHR43194:SF2">
    <property type="entry name" value="PEROXISOMAL MEMBRANE PROTEIN LPX1"/>
    <property type="match status" value="1"/>
</dbReference>
<dbReference type="GO" id="GO:0016787">
    <property type="term" value="F:hydrolase activity"/>
    <property type="evidence" value="ECO:0007669"/>
    <property type="project" value="UniProtKB-KW"/>
</dbReference>
<dbReference type="InterPro" id="IPR029058">
    <property type="entry name" value="AB_hydrolase_fold"/>
</dbReference>
<dbReference type="GeneID" id="54579600"/>
<dbReference type="PANTHER" id="PTHR43194">
    <property type="entry name" value="HYDROLASE ALPHA/BETA FOLD FAMILY"/>
    <property type="match status" value="1"/>
</dbReference>
<accession>A0A6A6HTB7</accession>